<keyword evidence="2" id="KW-1185">Reference proteome</keyword>
<proteinExistence type="predicted"/>
<dbReference type="Proteomes" id="UP001374579">
    <property type="component" value="Unassembled WGS sequence"/>
</dbReference>
<organism evidence="1 2">
    <name type="scientific">Littorina saxatilis</name>
    <dbReference type="NCBI Taxonomy" id="31220"/>
    <lineage>
        <taxon>Eukaryota</taxon>
        <taxon>Metazoa</taxon>
        <taxon>Spiralia</taxon>
        <taxon>Lophotrochozoa</taxon>
        <taxon>Mollusca</taxon>
        <taxon>Gastropoda</taxon>
        <taxon>Caenogastropoda</taxon>
        <taxon>Littorinimorpha</taxon>
        <taxon>Littorinoidea</taxon>
        <taxon>Littorinidae</taxon>
        <taxon>Littorina</taxon>
    </lineage>
</organism>
<dbReference type="EMBL" id="JBAMIC010000024">
    <property type="protein sequence ID" value="KAK7090365.1"/>
    <property type="molecule type" value="Genomic_DNA"/>
</dbReference>
<comment type="caution">
    <text evidence="1">The sequence shown here is derived from an EMBL/GenBank/DDBJ whole genome shotgun (WGS) entry which is preliminary data.</text>
</comment>
<gene>
    <name evidence="1" type="ORF">V1264_010173</name>
</gene>
<evidence type="ECO:0000313" key="2">
    <source>
        <dbReference type="Proteomes" id="UP001374579"/>
    </source>
</evidence>
<sequence>MEFSGRELDGQGVAEFVFLTVTVNRKELFKKEKNTQTWLVNNTRVTSTPDRFISRLSRQPAVAHIPPSTAQF</sequence>
<evidence type="ECO:0000313" key="1">
    <source>
        <dbReference type="EMBL" id="KAK7090365.1"/>
    </source>
</evidence>
<protein>
    <submittedName>
        <fullName evidence="1">Uncharacterized protein</fullName>
    </submittedName>
</protein>
<name>A0AAN9G1C1_9CAEN</name>
<dbReference type="AlphaFoldDB" id="A0AAN9G1C1"/>
<reference evidence="1 2" key="1">
    <citation type="submission" date="2024-02" db="EMBL/GenBank/DDBJ databases">
        <title>Chromosome-scale genome assembly of the rough periwinkle Littorina saxatilis.</title>
        <authorList>
            <person name="De Jode A."/>
            <person name="Faria R."/>
            <person name="Formenti G."/>
            <person name="Sims Y."/>
            <person name="Smith T.P."/>
            <person name="Tracey A."/>
            <person name="Wood J.M.D."/>
            <person name="Zagrodzka Z.B."/>
            <person name="Johannesson K."/>
            <person name="Butlin R.K."/>
            <person name="Leder E.H."/>
        </authorList>
    </citation>
    <scope>NUCLEOTIDE SEQUENCE [LARGE SCALE GENOMIC DNA]</scope>
    <source>
        <strain evidence="1">Snail1</strain>
        <tissue evidence="1">Muscle</tissue>
    </source>
</reference>
<accession>A0AAN9G1C1</accession>